<accession>A0ABV0P034</accession>
<dbReference type="EMBL" id="JAHRIO010058604">
    <property type="protein sequence ID" value="MEQ2177031.1"/>
    <property type="molecule type" value="Genomic_DNA"/>
</dbReference>
<gene>
    <name evidence="2" type="ORF">GOODEAATRI_034366</name>
</gene>
<evidence type="ECO:0000313" key="3">
    <source>
        <dbReference type="Proteomes" id="UP001476798"/>
    </source>
</evidence>
<reference evidence="2 3" key="1">
    <citation type="submission" date="2021-06" db="EMBL/GenBank/DDBJ databases">
        <authorList>
            <person name="Palmer J.M."/>
        </authorList>
    </citation>
    <scope>NUCLEOTIDE SEQUENCE [LARGE SCALE GENOMIC DNA]</scope>
    <source>
        <strain evidence="2 3">GA_2019</strain>
        <tissue evidence="2">Muscle</tissue>
    </source>
</reference>
<dbReference type="Proteomes" id="UP001476798">
    <property type="component" value="Unassembled WGS sequence"/>
</dbReference>
<comment type="caution">
    <text evidence="2">The sequence shown here is derived from an EMBL/GenBank/DDBJ whole genome shotgun (WGS) entry which is preliminary data.</text>
</comment>
<evidence type="ECO:0000313" key="2">
    <source>
        <dbReference type="EMBL" id="MEQ2177031.1"/>
    </source>
</evidence>
<protein>
    <submittedName>
        <fullName evidence="2">Uncharacterized protein</fullName>
    </submittedName>
</protein>
<feature type="region of interest" description="Disordered" evidence="1">
    <location>
        <begin position="1"/>
        <end position="27"/>
    </location>
</feature>
<organism evidence="2 3">
    <name type="scientific">Goodea atripinnis</name>
    <dbReference type="NCBI Taxonomy" id="208336"/>
    <lineage>
        <taxon>Eukaryota</taxon>
        <taxon>Metazoa</taxon>
        <taxon>Chordata</taxon>
        <taxon>Craniata</taxon>
        <taxon>Vertebrata</taxon>
        <taxon>Euteleostomi</taxon>
        <taxon>Actinopterygii</taxon>
        <taxon>Neopterygii</taxon>
        <taxon>Teleostei</taxon>
        <taxon>Neoteleostei</taxon>
        <taxon>Acanthomorphata</taxon>
        <taxon>Ovalentaria</taxon>
        <taxon>Atherinomorphae</taxon>
        <taxon>Cyprinodontiformes</taxon>
        <taxon>Goodeidae</taxon>
        <taxon>Goodea</taxon>
    </lineage>
</organism>
<keyword evidence="3" id="KW-1185">Reference proteome</keyword>
<proteinExistence type="predicted"/>
<name>A0ABV0P034_9TELE</name>
<feature type="non-terminal residue" evidence="2">
    <location>
        <position position="98"/>
    </location>
</feature>
<evidence type="ECO:0000256" key="1">
    <source>
        <dbReference type="SAM" id="MobiDB-lite"/>
    </source>
</evidence>
<sequence>MAGRRLQFTPETPRGNVPPQPASASPAIDERTLITAMNRLSLQMTQFSTEVIQQLAQIRDDLATCNERLRVQGLVFRRAAEEKVPKEPENCAATTHDK</sequence>